<evidence type="ECO:0000313" key="2">
    <source>
        <dbReference type="Proteomes" id="UP000232688"/>
    </source>
</evidence>
<organism evidence="1 2">
    <name type="scientific">Rhizophagus irregularis</name>
    <dbReference type="NCBI Taxonomy" id="588596"/>
    <lineage>
        <taxon>Eukaryota</taxon>
        <taxon>Fungi</taxon>
        <taxon>Fungi incertae sedis</taxon>
        <taxon>Mucoromycota</taxon>
        <taxon>Glomeromycotina</taxon>
        <taxon>Glomeromycetes</taxon>
        <taxon>Glomerales</taxon>
        <taxon>Glomeraceae</taxon>
        <taxon>Rhizophagus</taxon>
    </lineage>
</organism>
<reference evidence="1 2" key="2">
    <citation type="submission" date="2017-10" db="EMBL/GenBank/DDBJ databases">
        <title>Genome analyses suggest a sexual origin of heterokaryosis in a supposedly ancient asexual fungus.</title>
        <authorList>
            <person name="Corradi N."/>
            <person name="Sedzielewska K."/>
            <person name="Noel J."/>
            <person name="Charron P."/>
            <person name="Farinelli L."/>
            <person name="Marton T."/>
            <person name="Kruger M."/>
            <person name="Pelin A."/>
            <person name="Brachmann A."/>
            <person name="Corradi N."/>
        </authorList>
    </citation>
    <scope>NUCLEOTIDE SEQUENCE [LARGE SCALE GENOMIC DNA]</scope>
    <source>
        <strain evidence="1 2">A1</strain>
    </source>
</reference>
<sequence length="69" mass="8089">MENRDRTDLNLGRDKENYNSAINSFHEGLTVRQKKLYDDTVTTLKNKSDEDPYLRFHSESDIDLILGNK</sequence>
<gene>
    <name evidence="1" type="ORF">RhiirA1_475095</name>
</gene>
<dbReference type="EMBL" id="LLXH01002444">
    <property type="protein sequence ID" value="PKC55740.1"/>
    <property type="molecule type" value="Genomic_DNA"/>
</dbReference>
<accession>A0A2I1DTV9</accession>
<dbReference type="VEuPathDB" id="FungiDB:RhiirFUN_010682"/>
<protein>
    <submittedName>
        <fullName evidence="1">Uncharacterized protein</fullName>
    </submittedName>
</protein>
<dbReference type="AlphaFoldDB" id="A0A2I1DTV9"/>
<reference evidence="1 2" key="1">
    <citation type="submission" date="2017-10" db="EMBL/GenBank/DDBJ databases">
        <title>Extensive intraspecific genome diversity in a model arbuscular mycorrhizal fungus.</title>
        <authorList>
            <person name="Chen E.C.H."/>
            <person name="Morin E."/>
            <person name="Baudet D."/>
            <person name="Noel J."/>
            <person name="Ndikumana S."/>
            <person name="Charron P."/>
            <person name="St-Onge C."/>
            <person name="Giorgi J."/>
            <person name="Grigoriev I.V."/>
            <person name="Roux C."/>
            <person name="Martin F.M."/>
            <person name="Corradi N."/>
        </authorList>
    </citation>
    <scope>NUCLEOTIDE SEQUENCE [LARGE SCALE GENOMIC DNA]</scope>
    <source>
        <strain evidence="1 2">A1</strain>
    </source>
</reference>
<evidence type="ECO:0000313" key="1">
    <source>
        <dbReference type="EMBL" id="PKC55740.1"/>
    </source>
</evidence>
<dbReference type="SMR" id="A0A2I1DTV9"/>
<name>A0A2I1DTV9_9GLOM</name>
<comment type="caution">
    <text evidence="1">The sequence shown here is derived from an EMBL/GenBank/DDBJ whole genome shotgun (WGS) entry which is preliminary data.</text>
</comment>
<dbReference type="OrthoDB" id="10302703at2759"/>
<dbReference type="Proteomes" id="UP000232688">
    <property type="component" value="Unassembled WGS sequence"/>
</dbReference>
<proteinExistence type="predicted"/>
<dbReference type="VEuPathDB" id="FungiDB:RhiirA1_475095"/>